<dbReference type="GO" id="GO:0051082">
    <property type="term" value="F:unfolded protein binding"/>
    <property type="evidence" value="ECO:0007669"/>
    <property type="project" value="TreeGrafter"/>
</dbReference>
<dbReference type="Proteomes" id="UP000030746">
    <property type="component" value="Unassembled WGS sequence"/>
</dbReference>
<protein>
    <recommendedName>
        <fullName evidence="1">Vacuolar ATPase assembly protein VMA22</fullName>
    </recommendedName>
</protein>
<dbReference type="RefSeq" id="XP_009053613.1">
    <property type="nucleotide sequence ID" value="XM_009055365.1"/>
</dbReference>
<dbReference type="PANTHER" id="PTHR31996">
    <property type="entry name" value="COILED-COIL DOMAIN-CONTAINING PROTEIN 115"/>
    <property type="match status" value="1"/>
</dbReference>
<feature type="region of interest" description="Disordered" evidence="2">
    <location>
        <begin position="98"/>
        <end position="121"/>
    </location>
</feature>
<dbReference type="OMA" id="YFMDQLE"/>
<reference evidence="3 4" key="1">
    <citation type="journal article" date="2013" name="Nature">
        <title>Insights into bilaterian evolution from three spiralian genomes.</title>
        <authorList>
            <person name="Simakov O."/>
            <person name="Marletaz F."/>
            <person name="Cho S.J."/>
            <person name="Edsinger-Gonzales E."/>
            <person name="Havlak P."/>
            <person name="Hellsten U."/>
            <person name="Kuo D.H."/>
            <person name="Larsson T."/>
            <person name="Lv J."/>
            <person name="Arendt D."/>
            <person name="Savage R."/>
            <person name="Osoegawa K."/>
            <person name="de Jong P."/>
            <person name="Grimwood J."/>
            <person name="Chapman J.A."/>
            <person name="Shapiro H."/>
            <person name="Aerts A."/>
            <person name="Otillar R.P."/>
            <person name="Terry A.Y."/>
            <person name="Boore J.L."/>
            <person name="Grigoriev I.V."/>
            <person name="Lindberg D.R."/>
            <person name="Seaver E.C."/>
            <person name="Weisblat D.A."/>
            <person name="Putnam N.H."/>
            <person name="Rokhsar D.S."/>
        </authorList>
    </citation>
    <scope>NUCLEOTIDE SEQUENCE [LARGE SCALE GENOMIC DNA]</scope>
</reference>
<evidence type="ECO:0000256" key="1">
    <source>
        <dbReference type="ARBA" id="ARBA00093634"/>
    </source>
</evidence>
<evidence type="ECO:0000313" key="3">
    <source>
        <dbReference type="EMBL" id="ESO95768.1"/>
    </source>
</evidence>
<dbReference type="HOGENOM" id="CLU_107415_0_1_1"/>
<keyword evidence="4" id="KW-1185">Reference proteome</keyword>
<dbReference type="Pfam" id="PF21730">
    <property type="entry name" value="Vma22_CCDC115"/>
    <property type="match status" value="1"/>
</dbReference>
<dbReference type="KEGG" id="lgi:LOTGIDRAFT_116702"/>
<evidence type="ECO:0000313" key="4">
    <source>
        <dbReference type="Proteomes" id="UP000030746"/>
    </source>
</evidence>
<dbReference type="OrthoDB" id="408631at2759"/>
<dbReference type="PANTHER" id="PTHR31996:SF2">
    <property type="entry name" value="COILED-COIL DOMAIN-CONTAINING PROTEIN 115"/>
    <property type="match status" value="1"/>
</dbReference>
<dbReference type="InterPro" id="IPR040357">
    <property type="entry name" value="Vma22/CCDC115"/>
</dbReference>
<sequence length="184" mass="21006">MELKEVCIQLDQLLMDYFKNLKQLYAERSILDQYMKDGFLNLSRARYNMGVKAVGTSQFSDSMVALTKVDVNDKEQKSSEMFQVHSLRAQTTKKLENSLRNRKQGPENIDGVESGKSEDPVPVDPIKWFGVLVPQNLRKSQQGFKDAVTISVSIANLQQTLSSLQLEYRQLLKTKSKLIKTNDE</sequence>
<dbReference type="GO" id="GO:0070072">
    <property type="term" value="P:vacuolar proton-transporting V-type ATPase complex assembly"/>
    <property type="evidence" value="ECO:0007669"/>
    <property type="project" value="InterPro"/>
</dbReference>
<dbReference type="Gene3D" id="1.10.287.3240">
    <property type="match status" value="1"/>
</dbReference>
<dbReference type="GeneID" id="20231384"/>
<dbReference type="STRING" id="225164.V3ZW69"/>
<gene>
    <name evidence="3" type="ORF">LOTGIDRAFT_116702</name>
</gene>
<evidence type="ECO:0000256" key="2">
    <source>
        <dbReference type="SAM" id="MobiDB-lite"/>
    </source>
</evidence>
<dbReference type="EMBL" id="KB201611">
    <property type="protein sequence ID" value="ESO95768.1"/>
    <property type="molecule type" value="Genomic_DNA"/>
</dbReference>
<organism evidence="3 4">
    <name type="scientific">Lottia gigantea</name>
    <name type="common">Giant owl limpet</name>
    <dbReference type="NCBI Taxonomy" id="225164"/>
    <lineage>
        <taxon>Eukaryota</taxon>
        <taxon>Metazoa</taxon>
        <taxon>Spiralia</taxon>
        <taxon>Lophotrochozoa</taxon>
        <taxon>Mollusca</taxon>
        <taxon>Gastropoda</taxon>
        <taxon>Patellogastropoda</taxon>
        <taxon>Lottioidea</taxon>
        <taxon>Lottiidae</taxon>
        <taxon>Lottia</taxon>
    </lineage>
</organism>
<dbReference type="AlphaFoldDB" id="V3ZW69"/>
<proteinExistence type="predicted"/>
<accession>V3ZW69</accession>
<name>V3ZW69_LOTGI</name>
<dbReference type="CTD" id="20231384"/>